<keyword evidence="3" id="KW-1185">Reference proteome</keyword>
<gene>
    <name evidence="2" type="ORF">OLX77_09900</name>
</gene>
<evidence type="ECO:0000256" key="1">
    <source>
        <dbReference type="SAM" id="Phobius"/>
    </source>
</evidence>
<evidence type="ECO:0000313" key="2">
    <source>
        <dbReference type="EMBL" id="MDG4476466.1"/>
    </source>
</evidence>
<keyword evidence="1" id="KW-0472">Membrane</keyword>
<feature type="transmembrane region" description="Helical" evidence="1">
    <location>
        <begin position="106"/>
        <end position="125"/>
    </location>
</feature>
<dbReference type="EMBL" id="JAPHEH010000001">
    <property type="protein sequence ID" value="MDG4476466.1"/>
    <property type="molecule type" value="Genomic_DNA"/>
</dbReference>
<reference evidence="2" key="2">
    <citation type="submission" date="2022-10" db="EMBL/GenBank/DDBJ databases">
        <authorList>
            <person name="Aronson H.S."/>
        </authorList>
    </citation>
    <scope>NUCLEOTIDE SEQUENCE</scope>
    <source>
        <strain evidence="2">RS19-109</strain>
    </source>
</reference>
<keyword evidence="1" id="KW-1133">Transmembrane helix</keyword>
<feature type="transmembrane region" description="Helical" evidence="1">
    <location>
        <begin position="183"/>
        <end position="204"/>
    </location>
</feature>
<feature type="transmembrane region" description="Helical" evidence="1">
    <location>
        <begin position="247"/>
        <end position="270"/>
    </location>
</feature>
<feature type="transmembrane region" description="Helical" evidence="1">
    <location>
        <begin position="282"/>
        <end position="304"/>
    </location>
</feature>
<dbReference type="AlphaFoldDB" id="A0A9X4RLV6"/>
<comment type="caution">
    <text evidence="2">The sequence shown here is derived from an EMBL/GenBank/DDBJ whole genome shotgun (WGS) entry which is preliminary data.</text>
</comment>
<proteinExistence type="predicted"/>
<name>A0A9X4RLV6_9BACT</name>
<dbReference type="PANTHER" id="PTHR41324">
    <property type="entry name" value="MEMBRANE PROTEIN-RELATED"/>
    <property type="match status" value="1"/>
</dbReference>
<keyword evidence="1" id="KW-0812">Transmembrane</keyword>
<dbReference type="Proteomes" id="UP001154240">
    <property type="component" value="Unassembled WGS sequence"/>
</dbReference>
<reference evidence="2" key="1">
    <citation type="journal article" date="2022" name="bioRxiv">
        <title>Thiovibrio frasassiensisgen. nov., sp. nov., an autotrophic, elemental sulfur disproportionating bacterium isolated from sulfidic karst sediment, and proposal of Thiovibrionaceae fam. nov.</title>
        <authorList>
            <person name="Aronson H."/>
            <person name="Thomas C."/>
            <person name="Bhattacharyya M."/>
            <person name="Eckstein S."/>
            <person name="Jensen S."/>
            <person name="Barco R."/>
            <person name="Macalady J."/>
            <person name="Amend J."/>
        </authorList>
    </citation>
    <scope>NUCLEOTIDE SEQUENCE</scope>
    <source>
        <strain evidence="2">RS19-109</strain>
    </source>
</reference>
<dbReference type="PANTHER" id="PTHR41324:SF1">
    <property type="entry name" value="DUF2232 DOMAIN-CONTAINING PROTEIN"/>
    <property type="match status" value="1"/>
</dbReference>
<protein>
    <submittedName>
        <fullName evidence="2">YybS family protein</fullName>
    </submittedName>
</protein>
<dbReference type="InterPro" id="IPR018710">
    <property type="entry name" value="DUF2232"/>
</dbReference>
<feature type="transmembrane region" description="Helical" evidence="1">
    <location>
        <begin position="70"/>
        <end position="94"/>
    </location>
</feature>
<dbReference type="Pfam" id="PF09991">
    <property type="entry name" value="DUF2232"/>
    <property type="match status" value="1"/>
</dbReference>
<organism evidence="2 3">
    <name type="scientific">Thiovibrio frasassiensis</name>
    <dbReference type="NCBI Taxonomy" id="2984131"/>
    <lineage>
        <taxon>Bacteria</taxon>
        <taxon>Pseudomonadati</taxon>
        <taxon>Thermodesulfobacteriota</taxon>
        <taxon>Desulfobulbia</taxon>
        <taxon>Desulfobulbales</taxon>
        <taxon>Thiovibrionaceae</taxon>
        <taxon>Thiovibrio</taxon>
    </lineage>
</organism>
<sequence length="325" mass="36106">MFLRAGANRQTETIGAIAITALIFTVPAIIPGLEWLHCLMPLPVYYFLALYGQKQGTVILAWALGIAGSFSLWAGTISGLIFSLSLLPVGFILAKADRENEPVQRAGIKSVGYLVLAWLVSGWLLSLATQSNTYLDLRQSLDEGFEATFTLYRDSGHFPAGDLEEIKVFIGQLREQVARLFPALLLTSIICTVWLNIVVGQWLLKKKDSSRTKREDLKNWRLPELLVWPVIVAGIALLVPEERFNTLGLNLGLVLLVLYLSQGLAIISSMMRRWSLPLAIRAITYTLLFLQVYGIAFVAALGLADVWLDFRKPRLKKDADDTSVS</sequence>
<dbReference type="RefSeq" id="WP_307633433.1">
    <property type="nucleotide sequence ID" value="NZ_JAPHEH010000001.1"/>
</dbReference>
<feature type="transmembrane region" description="Helical" evidence="1">
    <location>
        <begin position="225"/>
        <end position="241"/>
    </location>
</feature>
<feature type="transmembrane region" description="Helical" evidence="1">
    <location>
        <begin position="13"/>
        <end position="33"/>
    </location>
</feature>
<accession>A0A9X4RLV6</accession>
<evidence type="ECO:0000313" key="3">
    <source>
        <dbReference type="Proteomes" id="UP001154240"/>
    </source>
</evidence>